<accession>A0A8R2C5N6</accession>
<keyword evidence="1" id="KW-0732">Signal</keyword>
<dbReference type="RefSeq" id="XP_012545211.1">
    <property type="nucleotide sequence ID" value="XM_012689757.4"/>
</dbReference>
<dbReference type="Proteomes" id="UP000005204">
    <property type="component" value="Unassembled WGS sequence"/>
</dbReference>
<name>A0A8R2C5N6_BOMMO</name>
<sequence>MLLIFSLCCLFVKATAQDYYYTPNVSRSTIPGIAAYRSALTLDWLAAEDSRQREMVAAFETEQAPPMRMILTDCMGYATPPSEKIARLLLELLKNLEGDEGPIILDLTQALIRAKLLIETSTLESEPDLESLVKTPNVMMGEPHKTFPRILAAVWLTLTDASTTTKYGWCPINKVTKYLTTNKPVNIAEHMRSLDPVLARARFVMEEFVQHVTPLNMYQKLIGRRKEVSFGQKQQKHGPKENPKIERAGPIPAAKTVTTKLKVTRKFDTNDGSQIVVANIGHSSATVSDLLNIFFLMFIFTFGIM</sequence>
<dbReference type="OrthoDB" id="7426906at2759"/>
<proteinExistence type="predicted"/>
<feature type="signal peptide" evidence="1">
    <location>
        <begin position="1"/>
        <end position="16"/>
    </location>
</feature>
<evidence type="ECO:0000256" key="1">
    <source>
        <dbReference type="SAM" id="SignalP"/>
    </source>
</evidence>
<dbReference type="KEGG" id="bmor:101743392"/>
<dbReference type="GeneID" id="101743392"/>
<reference evidence="3" key="1">
    <citation type="journal article" date="2008" name="Insect Biochem. Mol. Biol.">
        <title>The genome of a lepidopteran model insect, the silkworm Bombyx mori.</title>
        <authorList>
            <consortium name="International Silkworm Genome Consortium"/>
        </authorList>
    </citation>
    <scope>NUCLEOTIDE SEQUENCE [LARGE SCALE GENOMIC DNA]</scope>
    <source>
        <strain evidence="3">p50T</strain>
    </source>
</reference>
<dbReference type="AlphaFoldDB" id="A0A8R2C5N6"/>
<protein>
    <submittedName>
        <fullName evidence="2">Uncharacterized protein</fullName>
    </submittedName>
</protein>
<dbReference type="EnsemblMetazoa" id="XM_012689757.3">
    <property type="protein sequence ID" value="XP_012545211.1"/>
    <property type="gene ID" value="LOC101743392"/>
</dbReference>
<keyword evidence="3" id="KW-1185">Reference proteome</keyword>
<feature type="chain" id="PRO_5035712585" evidence="1">
    <location>
        <begin position="17"/>
        <end position="305"/>
    </location>
</feature>
<evidence type="ECO:0000313" key="3">
    <source>
        <dbReference type="Proteomes" id="UP000005204"/>
    </source>
</evidence>
<reference evidence="2" key="2">
    <citation type="submission" date="2022-06" db="UniProtKB">
        <authorList>
            <consortium name="EnsemblMetazoa"/>
        </authorList>
    </citation>
    <scope>IDENTIFICATION</scope>
    <source>
        <strain evidence="2">p50T (Dazao)</strain>
    </source>
</reference>
<evidence type="ECO:0000313" key="2">
    <source>
        <dbReference type="EnsemblMetazoa" id="XP_012545211.1"/>
    </source>
</evidence>
<organism evidence="2 3">
    <name type="scientific">Bombyx mori</name>
    <name type="common">Silk moth</name>
    <dbReference type="NCBI Taxonomy" id="7091"/>
    <lineage>
        <taxon>Eukaryota</taxon>
        <taxon>Metazoa</taxon>
        <taxon>Ecdysozoa</taxon>
        <taxon>Arthropoda</taxon>
        <taxon>Hexapoda</taxon>
        <taxon>Insecta</taxon>
        <taxon>Pterygota</taxon>
        <taxon>Neoptera</taxon>
        <taxon>Endopterygota</taxon>
        <taxon>Lepidoptera</taxon>
        <taxon>Glossata</taxon>
        <taxon>Ditrysia</taxon>
        <taxon>Bombycoidea</taxon>
        <taxon>Bombycidae</taxon>
        <taxon>Bombycinae</taxon>
        <taxon>Bombyx</taxon>
    </lineage>
</organism>